<proteinExistence type="predicted"/>
<dbReference type="InterPro" id="IPR016024">
    <property type="entry name" value="ARM-type_fold"/>
</dbReference>
<dbReference type="FunFam" id="1.25.10.10:FF:000353">
    <property type="entry name" value="Serine/threonine-protein phosphatase 2A 56 kDa regulatory subunit"/>
    <property type="match status" value="1"/>
</dbReference>
<feature type="compositionally biased region" description="Low complexity" evidence="1">
    <location>
        <begin position="73"/>
        <end position="89"/>
    </location>
</feature>
<dbReference type="GO" id="GO:0019888">
    <property type="term" value="F:protein phosphatase regulator activity"/>
    <property type="evidence" value="ECO:0007669"/>
    <property type="project" value="InterPro"/>
</dbReference>
<accession>A0A7S1FZL3</accession>
<dbReference type="Pfam" id="PF01603">
    <property type="entry name" value="B56"/>
    <property type="match status" value="1"/>
</dbReference>
<dbReference type="AlphaFoldDB" id="A0A7S1FZL3"/>
<reference evidence="2" key="1">
    <citation type="submission" date="2021-01" db="EMBL/GenBank/DDBJ databases">
        <authorList>
            <person name="Corre E."/>
            <person name="Pelletier E."/>
            <person name="Niang G."/>
            <person name="Scheremetjew M."/>
            <person name="Finn R."/>
            <person name="Kale V."/>
            <person name="Holt S."/>
            <person name="Cochrane G."/>
            <person name="Meng A."/>
            <person name="Brown T."/>
            <person name="Cohen L."/>
        </authorList>
    </citation>
    <scope>NUCLEOTIDE SEQUENCE</scope>
    <source>
        <strain evidence="2">308</strain>
    </source>
</reference>
<feature type="compositionally biased region" description="Basic residues" evidence="1">
    <location>
        <begin position="57"/>
        <end position="67"/>
    </location>
</feature>
<evidence type="ECO:0000313" key="2">
    <source>
        <dbReference type="EMBL" id="CAD8898381.1"/>
    </source>
</evidence>
<evidence type="ECO:0000256" key="1">
    <source>
        <dbReference type="SAM" id="MobiDB-lite"/>
    </source>
</evidence>
<name>A0A7S1FZL3_9STRA</name>
<evidence type="ECO:0008006" key="3">
    <source>
        <dbReference type="Google" id="ProtNLM"/>
    </source>
</evidence>
<protein>
    <recommendedName>
        <fullName evidence="3">Serine/threonine protein phosphatase 2A regulatory subunit</fullName>
    </recommendedName>
</protein>
<dbReference type="PANTHER" id="PTHR10257">
    <property type="entry name" value="SERINE/THREONINE PROTEIN PHOSPHATASE 2A PP2A REGULATORY SUBUNIT B"/>
    <property type="match status" value="1"/>
</dbReference>
<dbReference type="Gene3D" id="1.25.10.10">
    <property type="entry name" value="Leucine-rich Repeat Variant"/>
    <property type="match status" value="1"/>
</dbReference>
<feature type="compositionally biased region" description="Polar residues" evidence="1">
    <location>
        <begin position="44"/>
        <end position="53"/>
    </location>
</feature>
<dbReference type="GO" id="GO:0000159">
    <property type="term" value="C:protein phosphatase type 2A complex"/>
    <property type="evidence" value="ECO:0007669"/>
    <property type="project" value="InterPro"/>
</dbReference>
<gene>
    <name evidence="2" type="ORF">CHYS00102_LOCUS25595</name>
</gene>
<feature type="compositionally biased region" description="Low complexity" evidence="1">
    <location>
        <begin position="32"/>
        <end position="43"/>
    </location>
</feature>
<organism evidence="2">
    <name type="scientific">Corethron hystrix</name>
    <dbReference type="NCBI Taxonomy" id="216773"/>
    <lineage>
        <taxon>Eukaryota</taxon>
        <taxon>Sar</taxon>
        <taxon>Stramenopiles</taxon>
        <taxon>Ochrophyta</taxon>
        <taxon>Bacillariophyta</taxon>
        <taxon>Coscinodiscophyceae</taxon>
        <taxon>Corethrophycidae</taxon>
        <taxon>Corethrales</taxon>
        <taxon>Corethraceae</taxon>
        <taxon>Corethron</taxon>
    </lineage>
</organism>
<sequence>MKKVTGLQQFLSPKGGSDKPKQDSSNLSTVHSVGSMASSVASGNTIDSQSTGPSPGRRVKGVSHKFNVKTSTGSNPVSLGSGNNVGGSNTAITNQQLLKELPALRDSPPARRESLFIQKLRLCSVVFSFDDPSSDKRGKDLKRQTLLELVDYVNTPAGQKIFTESVMQDLMACINANVVRALPPATDDFDPEEDEPVLEPAWPHLQVAYEFFLRFIVSSEVNAKVAKRYVDQRFCLALVDLFDSEDPRERDYLKTILHRIYGKFMSHRSFIRKAISNVFYRFVYETERHNGIGELLEILGSIINGFAIPLKKEHLQFLVRALIPLHKPKVKSCLC</sequence>
<feature type="region of interest" description="Disordered" evidence="1">
    <location>
        <begin position="1"/>
        <end position="90"/>
    </location>
</feature>
<dbReference type="GO" id="GO:0007165">
    <property type="term" value="P:signal transduction"/>
    <property type="evidence" value="ECO:0007669"/>
    <property type="project" value="InterPro"/>
</dbReference>
<dbReference type="InterPro" id="IPR002554">
    <property type="entry name" value="PP2A_B56"/>
</dbReference>
<dbReference type="PANTHER" id="PTHR10257:SF3">
    <property type="entry name" value="SERINE_THREONINE-PROTEIN PHOSPHATASE 2A 56 KDA REGULATORY SUBUNIT GAMMA ISOFORM"/>
    <property type="match status" value="1"/>
</dbReference>
<dbReference type="SUPFAM" id="SSF48371">
    <property type="entry name" value="ARM repeat"/>
    <property type="match status" value="1"/>
</dbReference>
<dbReference type="InterPro" id="IPR011989">
    <property type="entry name" value="ARM-like"/>
</dbReference>
<dbReference type="EMBL" id="HBFR01035154">
    <property type="protein sequence ID" value="CAD8898381.1"/>
    <property type="molecule type" value="Transcribed_RNA"/>
</dbReference>
<feature type="compositionally biased region" description="Polar residues" evidence="1">
    <location>
        <begin position="1"/>
        <end position="11"/>
    </location>
</feature>